<dbReference type="AlphaFoldDB" id="A0A1M7ZQB8"/>
<dbReference type="GO" id="GO:0003677">
    <property type="term" value="F:DNA binding"/>
    <property type="evidence" value="ECO:0007669"/>
    <property type="project" value="InterPro"/>
</dbReference>
<dbReference type="GO" id="GO:0006355">
    <property type="term" value="P:regulation of DNA-templated transcription"/>
    <property type="evidence" value="ECO:0007669"/>
    <property type="project" value="InterPro"/>
</dbReference>
<reference evidence="2 3" key="1">
    <citation type="submission" date="2016-12" db="EMBL/GenBank/DDBJ databases">
        <authorList>
            <person name="Song W.-J."/>
            <person name="Kurnit D.M."/>
        </authorList>
    </citation>
    <scope>NUCLEOTIDE SEQUENCE [LARGE SCALE GENOMIC DNA]</scope>
    <source>
        <strain evidence="2 3">DSM 19599</strain>
    </source>
</reference>
<dbReference type="STRING" id="1123029.SAMN02745172_03506"/>
<dbReference type="SMART" id="SM00419">
    <property type="entry name" value="HTH_CRP"/>
    <property type="match status" value="1"/>
</dbReference>
<gene>
    <name evidence="2" type="ORF">SAMN02745172_03506</name>
</gene>
<accession>A0A1M7ZQB8</accession>
<dbReference type="InterPro" id="IPR036390">
    <property type="entry name" value="WH_DNA-bd_sf"/>
</dbReference>
<dbReference type="SUPFAM" id="SSF46785">
    <property type="entry name" value="Winged helix' DNA-binding domain"/>
    <property type="match status" value="1"/>
</dbReference>
<dbReference type="GO" id="GO:0016301">
    <property type="term" value="F:kinase activity"/>
    <property type="evidence" value="ECO:0007669"/>
    <property type="project" value="UniProtKB-KW"/>
</dbReference>
<sequence>MDAAQWERTLRQHSRAEGLAETVRLKAGESVTHDDGVYFPMDAVANLTLCKEAAHFQVGFAGNGDVIGIHRLLLPDFPPLGATVMRGGQALRIAQPVLDALLESDAVLRQRMKDYALRSTARFLAEAANAATLSLEKRVARWISLCREAVGSDEIAVTHQYIATALGVRRSGVTVALHILEGEHIIRSRRGRIEVLDPEALIAYSAADEQSNPSHPACP</sequence>
<dbReference type="Pfam" id="PF13545">
    <property type="entry name" value="HTH_Crp_2"/>
    <property type="match status" value="1"/>
</dbReference>
<dbReference type="EMBL" id="FRXO01000008">
    <property type="protein sequence ID" value="SHO66846.1"/>
    <property type="molecule type" value="Genomic_DNA"/>
</dbReference>
<keyword evidence="3" id="KW-1185">Reference proteome</keyword>
<dbReference type="RefSeq" id="WP_073631094.1">
    <property type="nucleotide sequence ID" value="NZ_FRXO01000008.1"/>
</dbReference>
<dbReference type="Gene3D" id="2.60.120.10">
    <property type="entry name" value="Jelly Rolls"/>
    <property type="match status" value="1"/>
</dbReference>
<feature type="domain" description="HTH crp-type" evidence="1">
    <location>
        <begin position="151"/>
        <end position="197"/>
    </location>
</feature>
<evidence type="ECO:0000313" key="2">
    <source>
        <dbReference type="EMBL" id="SHO66846.1"/>
    </source>
</evidence>
<keyword evidence="2" id="KW-0808">Transferase</keyword>
<name>A0A1M7ZQB8_9HYPH</name>
<evidence type="ECO:0000259" key="1">
    <source>
        <dbReference type="SMART" id="SM00419"/>
    </source>
</evidence>
<dbReference type="OrthoDB" id="7506088at2"/>
<organism evidence="2 3">
    <name type="scientific">Pseudoxanthobacter soli DSM 19599</name>
    <dbReference type="NCBI Taxonomy" id="1123029"/>
    <lineage>
        <taxon>Bacteria</taxon>
        <taxon>Pseudomonadati</taxon>
        <taxon>Pseudomonadota</taxon>
        <taxon>Alphaproteobacteria</taxon>
        <taxon>Hyphomicrobiales</taxon>
        <taxon>Segnochrobactraceae</taxon>
        <taxon>Pseudoxanthobacter</taxon>
    </lineage>
</organism>
<dbReference type="Proteomes" id="UP000186406">
    <property type="component" value="Unassembled WGS sequence"/>
</dbReference>
<proteinExistence type="predicted"/>
<evidence type="ECO:0000313" key="3">
    <source>
        <dbReference type="Proteomes" id="UP000186406"/>
    </source>
</evidence>
<protein>
    <submittedName>
        <fullName evidence="2">cAMP-binding domain of CRP or a regulatory subunit of cAMP-dependent protein kinases</fullName>
    </submittedName>
</protein>
<keyword evidence="2" id="KW-0418">Kinase</keyword>
<dbReference type="InterPro" id="IPR014710">
    <property type="entry name" value="RmlC-like_jellyroll"/>
</dbReference>
<dbReference type="InterPro" id="IPR012318">
    <property type="entry name" value="HTH_CRP"/>
</dbReference>